<proteinExistence type="predicted"/>
<dbReference type="InterPro" id="IPR043733">
    <property type="entry name" value="DUF5677"/>
</dbReference>
<protein>
    <submittedName>
        <fullName evidence="1">Uncharacterized protein</fullName>
    </submittedName>
</protein>
<organism evidence="1 2">
    <name type="scientific">Bacillus thuringiensis</name>
    <dbReference type="NCBI Taxonomy" id="1428"/>
    <lineage>
        <taxon>Bacteria</taxon>
        <taxon>Bacillati</taxon>
        <taxon>Bacillota</taxon>
        <taxon>Bacilli</taxon>
        <taxon>Bacillales</taxon>
        <taxon>Bacillaceae</taxon>
        <taxon>Bacillus</taxon>
        <taxon>Bacillus cereus group</taxon>
    </lineage>
</organism>
<evidence type="ECO:0000313" key="1">
    <source>
        <dbReference type="EMBL" id="ARP59798.1"/>
    </source>
</evidence>
<accession>A0A1W6WT82</accession>
<reference evidence="1 2" key="1">
    <citation type="submission" date="2017-04" db="EMBL/GenBank/DDBJ databases">
        <title>Complete Genome Sequence of Bacillus thuringiensis type Strain ATCC 10792.</title>
        <authorList>
            <person name="Oh D.-H."/>
            <person name="Park B.-J."/>
            <person name="Shuai W."/>
            <person name="Chelliah R."/>
        </authorList>
    </citation>
    <scope>NUCLEOTIDE SEQUENCE [LARGE SCALE GENOMIC DNA]</scope>
    <source>
        <strain evidence="1 2">ATCC 10792</strain>
    </source>
</reference>
<dbReference type="Proteomes" id="UP000194143">
    <property type="component" value="Chromosome"/>
</dbReference>
<dbReference type="Pfam" id="PF18928">
    <property type="entry name" value="DUF5677"/>
    <property type="match status" value="1"/>
</dbReference>
<evidence type="ECO:0000313" key="2">
    <source>
        <dbReference type="Proteomes" id="UP000194143"/>
    </source>
</evidence>
<dbReference type="EMBL" id="CP021061">
    <property type="protein sequence ID" value="ARP59798.1"/>
    <property type="molecule type" value="Genomic_DNA"/>
</dbReference>
<sequence>MRCLGVYVHIIIYVFRNIDSIIMGIYSINVLTTTTIRYGGIILSLKTFEKELGNIVKKVVEEKLKKGEEIDEDKLLSAIKGIYSKENLDEYASPIYSTLKQTTPKMVEEERLIHQEFESRLQLRWLDAFYDLASIIKISEETAMNIIDEYMEEHAEVENNKYSISVTFDVLMKLYAKAIVISKEIYTLLKSGFSDGAMSRWRSLHECNVYFRNLTSRYSDKGFTDDLICKFIDYSVVEDYQELTKYRKKDDEFKLNQIEANNIEKDYKEVLKKYGNDFSKPYSWAKSLFPFKNRIYFSDLENNAGIDRLSIYYKQASYHIHASPTGLYNSLGDIQDERVQKHGYVFGPSNYGLSIPGQLTIISLMQMATSLLLLNSNIDRLIRATVFQKYADNAILEFDKVQNEIEQEEIEESILNTTLY</sequence>
<gene>
    <name evidence="1" type="ORF">CAB88_23040</name>
</gene>
<keyword evidence="2" id="KW-1185">Reference proteome</keyword>
<dbReference type="AlphaFoldDB" id="A0A1W6WT82"/>
<name>A0A1W6WT82_BACTU</name>